<proteinExistence type="predicted"/>
<gene>
    <name evidence="2" type="ORF">PPTG_24966</name>
</gene>
<dbReference type="VEuPathDB" id="FungiDB:PPTG_24966"/>
<dbReference type="RefSeq" id="XP_008917294.1">
    <property type="nucleotide sequence ID" value="XM_008919046.1"/>
</dbReference>
<sequence>LYYKPSKAPRTSGRENMSVKLMDENENLSESVLRVFQQIHTQLQRIGTLGDVADERASVVHVGEQAPVASKCSRGCLPEKDGEIPPLSPDKPERP</sequence>
<accession>W2P9A8</accession>
<evidence type="ECO:0000313" key="3">
    <source>
        <dbReference type="Proteomes" id="UP000018817"/>
    </source>
</evidence>
<dbReference type="Proteomes" id="UP000018817">
    <property type="component" value="Unassembled WGS sequence"/>
</dbReference>
<evidence type="ECO:0000256" key="1">
    <source>
        <dbReference type="SAM" id="MobiDB-lite"/>
    </source>
</evidence>
<reference evidence="2 3" key="2">
    <citation type="submission" date="2013-11" db="EMBL/GenBank/DDBJ databases">
        <title>The Genome Sequence of Phytophthora parasitica INRA-310.</title>
        <authorList>
            <consortium name="The Broad Institute Genomics Platform"/>
            <person name="Russ C."/>
            <person name="Tyler B."/>
            <person name="Panabieres F."/>
            <person name="Shan W."/>
            <person name="Tripathy S."/>
            <person name="Grunwald N."/>
            <person name="Machado M."/>
            <person name="Johnson C.S."/>
            <person name="Arredondo F."/>
            <person name="Hong C."/>
            <person name="Coffey M."/>
            <person name="Young S.K."/>
            <person name="Zeng Q."/>
            <person name="Gargeya S."/>
            <person name="Fitzgerald M."/>
            <person name="Abouelleil A."/>
            <person name="Alvarado L."/>
            <person name="Chapman S.B."/>
            <person name="Gainer-Dewar J."/>
            <person name="Goldberg J."/>
            <person name="Griggs A."/>
            <person name="Gujja S."/>
            <person name="Hansen M."/>
            <person name="Howarth C."/>
            <person name="Imamovic A."/>
            <person name="Ireland A."/>
            <person name="Larimer J."/>
            <person name="McCowan C."/>
            <person name="Murphy C."/>
            <person name="Pearson M."/>
            <person name="Poon T.W."/>
            <person name="Priest M."/>
            <person name="Roberts A."/>
            <person name="Saif S."/>
            <person name="Shea T."/>
            <person name="Sykes S."/>
            <person name="Wortman J."/>
            <person name="Nusbaum C."/>
            <person name="Birren B."/>
        </authorList>
    </citation>
    <scope>NUCLEOTIDE SEQUENCE [LARGE SCALE GENOMIC DNA]</scope>
    <source>
        <strain evidence="2 3">INRA-310</strain>
    </source>
</reference>
<organism evidence="2 3">
    <name type="scientific">Phytophthora nicotianae (strain INRA-310)</name>
    <name type="common">Phytophthora parasitica</name>
    <dbReference type="NCBI Taxonomy" id="761204"/>
    <lineage>
        <taxon>Eukaryota</taxon>
        <taxon>Sar</taxon>
        <taxon>Stramenopiles</taxon>
        <taxon>Oomycota</taxon>
        <taxon>Peronosporomycetes</taxon>
        <taxon>Peronosporales</taxon>
        <taxon>Peronosporaceae</taxon>
        <taxon>Phytophthora</taxon>
    </lineage>
</organism>
<dbReference type="AlphaFoldDB" id="W2P9A8"/>
<feature type="region of interest" description="Disordered" evidence="1">
    <location>
        <begin position="73"/>
        <end position="95"/>
    </location>
</feature>
<name>W2P9A8_PHYN3</name>
<evidence type="ECO:0000313" key="2">
    <source>
        <dbReference type="EMBL" id="ETM97406.1"/>
    </source>
</evidence>
<reference evidence="3" key="1">
    <citation type="submission" date="2011-12" db="EMBL/GenBank/DDBJ databases">
        <authorList>
            <consortium name="The Broad Institute Genome Sequencing Platform"/>
            <person name="Russ C."/>
            <person name="Tyler B."/>
            <person name="Panabieres F."/>
            <person name="Shan W."/>
            <person name="Tripathy S."/>
            <person name="Grunwald N."/>
            <person name="Machado M."/>
            <person name="Young S.K."/>
            <person name="Zeng Q."/>
            <person name="Gargeya S."/>
            <person name="Fitzgerald M."/>
            <person name="Haas B."/>
            <person name="Abouelleil A."/>
            <person name="Alvarado L."/>
            <person name="Arachchi H.M."/>
            <person name="Berlin A."/>
            <person name="Chapman S.B."/>
            <person name="Gearin G."/>
            <person name="Goldberg J."/>
            <person name="Griggs A."/>
            <person name="Gujja S."/>
            <person name="Hansen M."/>
            <person name="Heiman D."/>
            <person name="Howarth C."/>
            <person name="Larimer J."/>
            <person name="Lui A."/>
            <person name="MacDonald P.J.P."/>
            <person name="McCowen C."/>
            <person name="Montmayeur A."/>
            <person name="Murphy C."/>
            <person name="Neiman D."/>
            <person name="Pearson M."/>
            <person name="Priest M."/>
            <person name="Roberts A."/>
            <person name="Saif S."/>
            <person name="Shea T."/>
            <person name="Sisk P."/>
            <person name="Stolte C."/>
            <person name="Sykes S."/>
            <person name="Wortman J."/>
            <person name="Nusbaum C."/>
            <person name="Birren B."/>
        </authorList>
    </citation>
    <scope>NUCLEOTIDE SEQUENCE [LARGE SCALE GENOMIC DNA]</scope>
    <source>
        <strain evidence="3">INRA-310</strain>
    </source>
</reference>
<dbReference type="GeneID" id="20193565"/>
<dbReference type="EMBL" id="KI670015">
    <property type="protein sequence ID" value="ETM97406.1"/>
    <property type="molecule type" value="Genomic_DNA"/>
</dbReference>
<protein>
    <submittedName>
        <fullName evidence="2">Uncharacterized protein</fullName>
    </submittedName>
</protein>
<feature type="non-terminal residue" evidence="2">
    <location>
        <position position="1"/>
    </location>
</feature>